<evidence type="ECO:0000313" key="6">
    <source>
        <dbReference type="EMBL" id="NEZ65085.1"/>
    </source>
</evidence>
<evidence type="ECO:0000256" key="2">
    <source>
        <dbReference type="ARBA" id="ARBA00023125"/>
    </source>
</evidence>
<feature type="domain" description="Response regulatory" evidence="5">
    <location>
        <begin position="199"/>
        <end position="319"/>
    </location>
</feature>
<dbReference type="InterPro" id="IPR001646">
    <property type="entry name" value="5peptide_repeat"/>
</dbReference>
<organism evidence="6 7">
    <name type="scientific">Adonisia turfae CCMR0082</name>
    <dbReference type="NCBI Taxonomy" id="2304604"/>
    <lineage>
        <taxon>Bacteria</taxon>
        <taxon>Bacillati</taxon>
        <taxon>Cyanobacteriota</taxon>
        <taxon>Adonisia</taxon>
        <taxon>Adonisia turfae</taxon>
    </lineage>
</organism>
<dbReference type="Proteomes" id="UP000473574">
    <property type="component" value="Unassembled WGS sequence"/>
</dbReference>
<dbReference type="InterPro" id="IPR058245">
    <property type="entry name" value="NreC/VraR/RcsB-like_REC"/>
</dbReference>
<sequence>MHKNNSFEDMEKKINQVLDEQSNDLFELANMLELNPLTDFRGADLSQTHLRQAQLDGADLRNTNLSGAYLISANLRGSYLINADLSNADLSNADLSGAYLGGANLFEANLMNAQLNGANLQDANLSKVNLSGAKLYGADLSGADLSGVDLNQVDLSKTLGTASNFISSSSVKNRADLGRINLSQVGRSKTLDTAQSPTSILLVDDQAELLQGLRNLLGVYPSGPTSFEVVAEAKSAAQAIEMIEVYNPTITLLDMELAQGSGLEVLQRLRALEVDTQVLSLSEHREAEWIFQVMQAGAKGYVAKEKLATQLYEALRTVLQDEIYLDPELASVFFRLFHATSNRYQPAREEIRLTQREQAVLHWLVQGASNEMIAKQMFITVATVKAHLTAIFEKLKVRSRTQAIVKAIKLGLVET</sequence>
<dbReference type="PROSITE" id="PS50043">
    <property type="entry name" value="HTH_LUXR_2"/>
    <property type="match status" value="1"/>
</dbReference>
<dbReference type="SUPFAM" id="SSF52172">
    <property type="entry name" value="CheY-like"/>
    <property type="match status" value="1"/>
</dbReference>
<gene>
    <name evidence="6" type="ORF">D0962_20290</name>
</gene>
<protein>
    <submittedName>
        <fullName evidence="6">Response regulator</fullName>
    </submittedName>
</protein>
<dbReference type="PRINTS" id="PR00038">
    <property type="entry name" value="HTHLUXR"/>
</dbReference>
<dbReference type="PANTHER" id="PTHR43214:SF43">
    <property type="entry name" value="TWO-COMPONENT RESPONSE REGULATOR"/>
    <property type="match status" value="1"/>
</dbReference>
<dbReference type="CDD" id="cd06170">
    <property type="entry name" value="LuxR_C_like"/>
    <property type="match status" value="1"/>
</dbReference>
<keyword evidence="2" id="KW-0238">DNA-binding</keyword>
<dbReference type="SUPFAM" id="SSF141571">
    <property type="entry name" value="Pentapeptide repeat-like"/>
    <property type="match status" value="1"/>
</dbReference>
<feature type="modified residue" description="4-aspartylphosphate" evidence="3">
    <location>
        <position position="254"/>
    </location>
</feature>
<dbReference type="InterPro" id="IPR001789">
    <property type="entry name" value="Sig_transdc_resp-reg_receiver"/>
</dbReference>
<keyword evidence="1 3" id="KW-0597">Phosphoprotein</keyword>
<comment type="caution">
    <text evidence="6">The sequence shown here is derived from an EMBL/GenBank/DDBJ whole genome shotgun (WGS) entry which is preliminary data.</text>
</comment>
<dbReference type="GO" id="GO:0003677">
    <property type="term" value="F:DNA binding"/>
    <property type="evidence" value="ECO:0007669"/>
    <property type="project" value="UniProtKB-KW"/>
</dbReference>
<dbReference type="AlphaFoldDB" id="A0A6M0S9D0"/>
<dbReference type="Gene3D" id="2.160.20.80">
    <property type="entry name" value="E3 ubiquitin-protein ligase SopA"/>
    <property type="match status" value="1"/>
</dbReference>
<dbReference type="EMBL" id="QZCE01000002">
    <property type="protein sequence ID" value="NEZ65085.1"/>
    <property type="molecule type" value="Genomic_DNA"/>
</dbReference>
<evidence type="ECO:0000259" key="5">
    <source>
        <dbReference type="PROSITE" id="PS50110"/>
    </source>
</evidence>
<dbReference type="Pfam" id="PF00196">
    <property type="entry name" value="GerE"/>
    <property type="match status" value="1"/>
</dbReference>
<dbReference type="Gene3D" id="3.40.50.2300">
    <property type="match status" value="1"/>
</dbReference>
<evidence type="ECO:0000256" key="1">
    <source>
        <dbReference type="ARBA" id="ARBA00022553"/>
    </source>
</evidence>
<accession>A0A6M0S9D0</accession>
<dbReference type="InterPro" id="IPR011006">
    <property type="entry name" value="CheY-like_superfamily"/>
</dbReference>
<dbReference type="GO" id="GO:0006355">
    <property type="term" value="P:regulation of DNA-templated transcription"/>
    <property type="evidence" value="ECO:0007669"/>
    <property type="project" value="InterPro"/>
</dbReference>
<dbReference type="PROSITE" id="PS50110">
    <property type="entry name" value="RESPONSE_REGULATORY"/>
    <property type="match status" value="1"/>
</dbReference>
<evidence type="ECO:0000313" key="7">
    <source>
        <dbReference type="Proteomes" id="UP000473574"/>
    </source>
</evidence>
<dbReference type="GO" id="GO:0000160">
    <property type="term" value="P:phosphorelay signal transduction system"/>
    <property type="evidence" value="ECO:0007669"/>
    <property type="project" value="InterPro"/>
</dbReference>
<dbReference type="SMART" id="SM00448">
    <property type="entry name" value="REC"/>
    <property type="match status" value="1"/>
</dbReference>
<dbReference type="Pfam" id="PF00805">
    <property type="entry name" value="Pentapeptide"/>
    <property type="match status" value="2"/>
</dbReference>
<name>A0A6M0S9D0_9CYAN</name>
<dbReference type="RefSeq" id="WP_163665890.1">
    <property type="nucleotide sequence ID" value="NZ_QZCE01000002.1"/>
</dbReference>
<evidence type="ECO:0000259" key="4">
    <source>
        <dbReference type="PROSITE" id="PS50043"/>
    </source>
</evidence>
<dbReference type="Pfam" id="PF00072">
    <property type="entry name" value="Response_reg"/>
    <property type="match status" value="1"/>
</dbReference>
<dbReference type="PROSITE" id="PS00622">
    <property type="entry name" value="HTH_LUXR_1"/>
    <property type="match status" value="1"/>
</dbReference>
<proteinExistence type="predicted"/>
<dbReference type="InterPro" id="IPR039420">
    <property type="entry name" value="WalR-like"/>
</dbReference>
<reference evidence="6 7" key="1">
    <citation type="journal article" date="2020" name="Microb. Ecol.">
        <title>Ecogenomics of the Marine Benthic Filamentous Cyanobacterium Adonisia.</title>
        <authorList>
            <person name="Walter J.M."/>
            <person name="Coutinho F.H."/>
            <person name="Leomil L."/>
            <person name="Hargreaves P.I."/>
            <person name="Campeao M.E."/>
            <person name="Vieira V.V."/>
            <person name="Silva B.S."/>
            <person name="Fistarol G.O."/>
            <person name="Salomon P.S."/>
            <person name="Sawabe T."/>
            <person name="Mino S."/>
            <person name="Hosokawa M."/>
            <person name="Miyashita H."/>
            <person name="Maruyama F."/>
            <person name="van Verk M.C."/>
            <person name="Dutilh B.E."/>
            <person name="Thompson C.C."/>
            <person name="Thompson F.L."/>
        </authorList>
    </citation>
    <scope>NUCLEOTIDE SEQUENCE [LARGE SCALE GENOMIC DNA]</scope>
    <source>
        <strain evidence="6 7">CCMR0082</strain>
    </source>
</reference>
<dbReference type="SUPFAM" id="SSF46894">
    <property type="entry name" value="C-terminal effector domain of the bipartite response regulators"/>
    <property type="match status" value="1"/>
</dbReference>
<dbReference type="InterPro" id="IPR000792">
    <property type="entry name" value="Tscrpt_reg_LuxR_C"/>
</dbReference>
<feature type="domain" description="HTH luxR-type" evidence="4">
    <location>
        <begin position="346"/>
        <end position="411"/>
    </location>
</feature>
<dbReference type="InterPro" id="IPR016032">
    <property type="entry name" value="Sig_transdc_resp-reg_C-effctor"/>
</dbReference>
<dbReference type="CDD" id="cd17535">
    <property type="entry name" value="REC_NarL-like"/>
    <property type="match status" value="1"/>
</dbReference>
<evidence type="ECO:0000256" key="3">
    <source>
        <dbReference type="PROSITE-ProRule" id="PRU00169"/>
    </source>
</evidence>
<dbReference type="SMART" id="SM00421">
    <property type="entry name" value="HTH_LUXR"/>
    <property type="match status" value="1"/>
</dbReference>
<dbReference type="PANTHER" id="PTHR43214">
    <property type="entry name" value="TWO-COMPONENT RESPONSE REGULATOR"/>
    <property type="match status" value="1"/>
</dbReference>